<reference evidence="2 3" key="1">
    <citation type="journal article" date="2020" name="Nat. Commun.">
        <title>Genome of Tripterygium wilfordii and identification of cytochrome P450 involved in triptolide biosynthesis.</title>
        <authorList>
            <person name="Tu L."/>
            <person name="Su P."/>
            <person name="Zhang Z."/>
            <person name="Gao L."/>
            <person name="Wang J."/>
            <person name="Hu T."/>
            <person name="Zhou J."/>
            <person name="Zhang Y."/>
            <person name="Zhao Y."/>
            <person name="Liu Y."/>
            <person name="Song Y."/>
            <person name="Tong Y."/>
            <person name="Lu Y."/>
            <person name="Yang J."/>
            <person name="Xu C."/>
            <person name="Jia M."/>
            <person name="Peters R.J."/>
            <person name="Huang L."/>
            <person name="Gao W."/>
        </authorList>
    </citation>
    <scope>NUCLEOTIDE SEQUENCE [LARGE SCALE GENOMIC DNA]</scope>
    <source>
        <strain evidence="3">cv. XIE 37</strain>
        <tissue evidence="2">Leaf</tissue>
    </source>
</reference>
<evidence type="ECO:0000313" key="3">
    <source>
        <dbReference type="Proteomes" id="UP000593562"/>
    </source>
</evidence>
<feature type="compositionally biased region" description="Low complexity" evidence="1">
    <location>
        <begin position="51"/>
        <end position="78"/>
    </location>
</feature>
<organism evidence="2 3">
    <name type="scientific">Tripterygium wilfordii</name>
    <name type="common">Thunder God vine</name>
    <dbReference type="NCBI Taxonomy" id="458696"/>
    <lineage>
        <taxon>Eukaryota</taxon>
        <taxon>Viridiplantae</taxon>
        <taxon>Streptophyta</taxon>
        <taxon>Embryophyta</taxon>
        <taxon>Tracheophyta</taxon>
        <taxon>Spermatophyta</taxon>
        <taxon>Magnoliopsida</taxon>
        <taxon>eudicotyledons</taxon>
        <taxon>Gunneridae</taxon>
        <taxon>Pentapetalae</taxon>
        <taxon>rosids</taxon>
        <taxon>fabids</taxon>
        <taxon>Celastrales</taxon>
        <taxon>Celastraceae</taxon>
        <taxon>Tripterygium</taxon>
    </lineage>
</organism>
<dbReference type="InParanoid" id="A0A7J7DKJ2"/>
<dbReference type="EMBL" id="JAAARO010000006">
    <property type="protein sequence ID" value="KAF5746789.1"/>
    <property type="molecule type" value="Genomic_DNA"/>
</dbReference>
<dbReference type="AlphaFoldDB" id="A0A7J7DKJ2"/>
<name>A0A7J7DKJ2_TRIWF</name>
<protein>
    <submittedName>
        <fullName evidence="2">Uncharacterized protein</fullName>
    </submittedName>
</protein>
<comment type="caution">
    <text evidence="2">The sequence shown here is derived from an EMBL/GenBank/DDBJ whole genome shotgun (WGS) entry which is preliminary data.</text>
</comment>
<evidence type="ECO:0000313" key="2">
    <source>
        <dbReference type="EMBL" id="KAF5746789.1"/>
    </source>
</evidence>
<dbReference type="Pfam" id="PF05340">
    <property type="entry name" value="DUF740"/>
    <property type="match status" value="1"/>
</dbReference>
<accession>A0A7J7DKJ2</accession>
<dbReference type="PANTHER" id="PTHR34046:SF7">
    <property type="entry name" value="DUF740 FAMILY PROTEIN"/>
    <property type="match status" value="1"/>
</dbReference>
<feature type="compositionally biased region" description="Basic residues" evidence="1">
    <location>
        <begin position="38"/>
        <end position="49"/>
    </location>
</feature>
<dbReference type="Proteomes" id="UP000593562">
    <property type="component" value="Unassembled WGS sequence"/>
</dbReference>
<feature type="region of interest" description="Disordered" evidence="1">
    <location>
        <begin position="1"/>
        <end position="106"/>
    </location>
</feature>
<dbReference type="OrthoDB" id="688136at2759"/>
<gene>
    <name evidence="2" type="ORF">HS088_TW06G00964</name>
</gene>
<evidence type="ECO:0000256" key="1">
    <source>
        <dbReference type="SAM" id="MobiDB-lite"/>
    </source>
</evidence>
<keyword evidence="3" id="KW-1185">Reference proteome</keyword>
<dbReference type="PANTHER" id="PTHR34046">
    <property type="entry name" value="OS06G0218800 PROTEIN"/>
    <property type="match status" value="1"/>
</dbReference>
<sequence length="161" mass="17688">MGNPKRPSNKDHVQCKKHPKHKQSPGICSLCLNEKLSKVSKTRSRRTIKRSSSSSSSSSSSLSSEYSSSSSLSSSYSSPMHHRHPYRFSTGGGGGKNNRGKNNVNALAKSRSLAFVQRRSGDDSCSDYKKKTTRRGGFWSKLLRPTRKKIDNGGLVHSSTL</sequence>
<dbReference type="FunCoup" id="A0A7J7DKJ2">
    <property type="interactions" value="19"/>
</dbReference>
<dbReference type="InterPro" id="IPR008004">
    <property type="entry name" value="OCTOPUS-like"/>
</dbReference>
<proteinExistence type="predicted"/>